<dbReference type="EMBL" id="WBOT01000002">
    <property type="protein sequence ID" value="KAB2334340.1"/>
    <property type="molecule type" value="Genomic_DNA"/>
</dbReference>
<dbReference type="Proteomes" id="UP000441354">
    <property type="component" value="Unassembled WGS sequence"/>
</dbReference>
<dbReference type="AlphaFoldDB" id="A0A7V7RP09"/>
<organism evidence="1 2">
    <name type="scientific">Bacillus mesophilum</name>
    <dbReference type="NCBI Taxonomy" id="1071718"/>
    <lineage>
        <taxon>Bacteria</taxon>
        <taxon>Bacillati</taxon>
        <taxon>Bacillota</taxon>
        <taxon>Bacilli</taxon>
        <taxon>Bacillales</taxon>
        <taxon>Bacillaceae</taxon>
        <taxon>Bacillus</taxon>
    </lineage>
</organism>
<evidence type="ECO:0000313" key="2">
    <source>
        <dbReference type="Proteomes" id="UP000441354"/>
    </source>
</evidence>
<proteinExistence type="predicted"/>
<dbReference type="RefSeq" id="WP_151573652.1">
    <property type="nucleotide sequence ID" value="NZ_WBOT01000002.1"/>
</dbReference>
<name>A0A7V7RP09_9BACI</name>
<comment type="caution">
    <text evidence="1">The sequence shown here is derived from an EMBL/GenBank/DDBJ whole genome shotgun (WGS) entry which is preliminary data.</text>
</comment>
<accession>A0A7V7RP09</accession>
<dbReference type="OrthoDB" id="2433183at2"/>
<keyword evidence="2" id="KW-1185">Reference proteome</keyword>
<evidence type="ECO:0000313" key="1">
    <source>
        <dbReference type="EMBL" id="KAB2334340.1"/>
    </source>
</evidence>
<reference evidence="1 2" key="1">
    <citation type="journal article" date="2014" name="Arch. Microbiol.">
        <title>Bacillus mesophilum sp. nov., strain IITR-54T, a novel 4-chlorobiphenyl dechlorinating bacterium.</title>
        <authorList>
            <person name="Manickam N."/>
            <person name="Singh N.K."/>
            <person name="Bajaj A."/>
            <person name="Kumar R.M."/>
            <person name="Kaur G."/>
            <person name="Kaur N."/>
            <person name="Bala M."/>
            <person name="Kumar A."/>
            <person name="Mayilraj S."/>
        </authorList>
    </citation>
    <scope>NUCLEOTIDE SEQUENCE [LARGE SCALE GENOMIC DNA]</scope>
    <source>
        <strain evidence="1 2">IITR-54</strain>
    </source>
</reference>
<protein>
    <submittedName>
        <fullName evidence="1">NERD domain-containing protein</fullName>
    </submittedName>
</protein>
<sequence>MGQLIKLQDYVSRYEQNIYLYPSRYVRLKKQQWEKLQAAWENKDEPSPFFERALVEENWTPEAEEKQILQKLKGLFKNERKAEEPMEVHAAESSGEKQNQDQADQLEFSVSYSSRPHSLELLKQQFLDQIFRFQMKWASSTLMEKSFVDKTFYYNEQLKYFLQRFPDTFLVLFHPIFLLKNAPVETETMVITPTELWCISFLEEEENAVFVGSQEHFWLKRGKNGEKKILNPMLALNRTEKIAKQIFKLHDIELPIKKAIISRNGYIDFPAAPIDIEFIESRKYDEWFQSMRGLRSPLKHIQMKAASHLLQYCLTSSIRRLEWEQQDE</sequence>
<gene>
    <name evidence="1" type="ORF">F7732_09740</name>
</gene>